<dbReference type="Gene3D" id="2.40.320.10">
    <property type="entry name" value="Hypothetical Protein Pfu-838710-001"/>
    <property type="match status" value="1"/>
</dbReference>
<proteinExistence type="predicted"/>
<accession>A0A1L7D267</accession>
<keyword evidence="5" id="KW-1185">Reference proteome</keyword>
<dbReference type="EMBL" id="CP009249">
    <property type="protein sequence ID" value="APT92157.1"/>
    <property type="molecule type" value="Genomic_DNA"/>
</dbReference>
<dbReference type="PROSITE" id="PS51708">
    <property type="entry name" value="CHAD"/>
    <property type="match status" value="1"/>
</dbReference>
<dbReference type="Pfam" id="PF01928">
    <property type="entry name" value="CYTH"/>
    <property type="match status" value="1"/>
</dbReference>
<dbReference type="Pfam" id="PF05235">
    <property type="entry name" value="CHAD"/>
    <property type="match status" value="1"/>
</dbReference>
<evidence type="ECO:0000313" key="4">
    <source>
        <dbReference type="EMBL" id="APT92157.1"/>
    </source>
</evidence>
<dbReference type="Gene3D" id="1.40.20.10">
    <property type="entry name" value="CHAD domain"/>
    <property type="match status" value="1"/>
</dbReference>
<dbReference type="AlphaFoldDB" id="A0A1L7D267"/>
<dbReference type="RefSeq" id="WP_075733353.1">
    <property type="nucleotide sequence ID" value="NZ_CP009249.1"/>
</dbReference>
<dbReference type="SMART" id="SM00880">
    <property type="entry name" value="CHAD"/>
    <property type="match status" value="1"/>
</dbReference>
<dbReference type="STRING" id="161895.CPHO_03825"/>
<reference evidence="4 5" key="1">
    <citation type="submission" date="2014-08" db="EMBL/GenBank/DDBJ databases">
        <title>Complete genome sequence of Corynebacterium phocae M408/89/1(T)(=DSM 44612(T)), isolated from the common seal (Phoca vitulina).</title>
        <authorList>
            <person name="Ruckert C."/>
            <person name="Albersmeier A."/>
            <person name="Winkler A."/>
            <person name="Kalinowski J."/>
        </authorList>
    </citation>
    <scope>NUCLEOTIDE SEQUENCE [LARGE SCALE GENOMIC DNA]</scope>
    <source>
        <strain evidence="4 5">M408/89/1</strain>
    </source>
</reference>
<feature type="domain" description="CHAD" evidence="3">
    <location>
        <begin position="225"/>
        <end position="565"/>
    </location>
</feature>
<evidence type="ECO:0000256" key="1">
    <source>
        <dbReference type="SAM" id="MobiDB-lite"/>
    </source>
</evidence>
<feature type="region of interest" description="Disordered" evidence="1">
    <location>
        <begin position="374"/>
        <end position="427"/>
    </location>
</feature>
<dbReference type="InterPro" id="IPR023577">
    <property type="entry name" value="CYTH_domain"/>
</dbReference>
<feature type="compositionally biased region" description="Polar residues" evidence="1">
    <location>
        <begin position="392"/>
        <end position="401"/>
    </location>
</feature>
<dbReference type="InterPro" id="IPR007899">
    <property type="entry name" value="CHAD_dom"/>
</dbReference>
<evidence type="ECO:0000259" key="3">
    <source>
        <dbReference type="PROSITE" id="PS51708"/>
    </source>
</evidence>
<dbReference type="KEGG" id="cpho:CPHO_03825"/>
<dbReference type="InterPro" id="IPR038186">
    <property type="entry name" value="CHAD_dom_sf"/>
</dbReference>
<evidence type="ECO:0000259" key="2">
    <source>
        <dbReference type="PROSITE" id="PS51707"/>
    </source>
</evidence>
<dbReference type="InterPro" id="IPR033469">
    <property type="entry name" value="CYTH-like_dom_sf"/>
</dbReference>
<dbReference type="PANTHER" id="PTHR39339:SF1">
    <property type="entry name" value="CHAD DOMAIN-CONTAINING PROTEIN"/>
    <property type="match status" value="1"/>
</dbReference>
<dbReference type="SUPFAM" id="SSF55154">
    <property type="entry name" value="CYTH-like phosphatases"/>
    <property type="match status" value="1"/>
</dbReference>
<dbReference type="PROSITE" id="PS51707">
    <property type="entry name" value="CYTH"/>
    <property type="match status" value="1"/>
</dbReference>
<gene>
    <name evidence="4" type="ORF">CPHO_03825</name>
</gene>
<dbReference type="Proteomes" id="UP000185491">
    <property type="component" value="Chromosome"/>
</dbReference>
<name>A0A1L7D267_9CORY</name>
<dbReference type="SMART" id="SM01118">
    <property type="entry name" value="CYTH"/>
    <property type="match status" value="1"/>
</dbReference>
<feature type="compositionally biased region" description="Basic residues" evidence="1">
    <location>
        <begin position="413"/>
        <end position="425"/>
    </location>
</feature>
<dbReference type="CDD" id="cd07374">
    <property type="entry name" value="CYTH-like_Pase"/>
    <property type="match status" value="1"/>
</dbReference>
<dbReference type="OrthoDB" id="9777271at2"/>
<sequence length="579" mass="63935">MTTTSQLEIEQKFAVDIGVDLPSLAGAAGIGQETDREEQTLSAVYFDTEDLRLTRAKVTLRRRTGGNDAGWHIKMPASAGRTEIHADLGAAEDDTEVPEVLLAHIRHLVRAHPLHPIAQVDNQRTEITFADASGTPALELCDDNVTARSFLPGGEHTQWREWEVELKAPVAGTEKGNQLLESAAAVLREAGAQASESPSKLASALGKSINNAPLPPALQESLVEPGTPAAAVVKALRANRDKLVEYDPKVRVDEWDAVHQMRVATRELRSHLQTFHGIVDGPEISHIEGELKALAGVLGSARDAEVVDERWKALVACEDSGVLSDITREHIVQDMGREYRRAHRRVVAALNSQRYLTLLDMLDQLLLDPPVAENTDASTQASTEASTEDSTEASTQASTEASTEDEDKADRKAAKKAAKKARKRAQAQMDKVMAAHLEKAYTKLVERHKKAVGNWDNEDLSLREREEYFHDMRKAAKKLRYAAEAAGKSTRLETKALYKACKKMQTVLGDFQDSVTSRDKLLRLARRAHRRGEDTFGYGLLYQSERALGLEALEDYRGTYRGIKHAFKPLRKSLGKPSK</sequence>
<feature type="domain" description="CYTH" evidence="2">
    <location>
        <begin position="6"/>
        <end position="208"/>
    </location>
</feature>
<protein>
    <submittedName>
        <fullName evidence="4">Metal-chelation protein CHAD</fullName>
    </submittedName>
</protein>
<feature type="compositionally biased region" description="Polar residues" evidence="1">
    <location>
        <begin position="375"/>
        <end position="385"/>
    </location>
</feature>
<dbReference type="PANTHER" id="PTHR39339">
    <property type="entry name" value="SLR1444 PROTEIN"/>
    <property type="match status" value="1"/>
</dbReference>
<evidence type="ECO:0000313" key="5">
    <source>
        <dbReference type="Proteomes" id="UP000185491"/>
    </source>
</evidence>
<organism evidence="4 5">
    <name type="scientific">Corynebacterium phocae</name>
    <dbReference type="NCBI Taxonomy" id="161895"/>
    <lineage>
        <taxon>Bacteria</taxon>
        <taxon>Bacillati</taxon>
        <taxon>Actinomycetota</taxon>
        <taxon>Actinomycetes</taxon>
        <taxon>Mycobacteriales</taxon>
        <taxon>Corynebacteriaceae</taxon>
        <taxon>Corynebacterium</taxon>
    </lineage>
</organism>